<gene>
    <name evidence="2" type="ORF">Dsin_018464</name>
</gene>
<evidence type="ECO:0000313" key="2">
    <source>
        <dbReference type="EMBL" id="KAK3204418.1"/>
    </source>
</evidence>
<accession>A0AAE0E1Y6</accession>
<organism evidence="2 3">
    <name type="scientific">Dipteronia sinensis</name>
    <dbReference type="NCBI Taxonomy" id="43782"/>
    <lineage>
        <taxon>Eukaryota</taxon>
        <taxon>Viridiplantae</taxon>
        <taxon>Streptophyta</taxon>
        <taxon>Embryophyta</taxon>
        <taxon>Tracheophyta</taxon>
        <taxon>Spermatophyta</taxon>
        <taxon>Magnoliopsida</taxon>
        <taxon>eudicotyledons</taxon>
        <taxon>Gunneridae</taxon>
        <taxon>Pentapetalae</taxon>
        <taxon>rosids</taxon>
        <taxon>malvids</taxon>
        <taxon>Sapindales</taxon>
        <taxon>Sapindaceae</taxon>
        <taxon>Hippocastanoideae</taxon>
        <taxon>Acereae</taxon>
        <taxon>Dipteronia</taxon>
    </lineage>
</organism>
<comment type="caution">
    <text evidence="2">The sequence shown here is derived from an EMBL/GenBank/DDBJ whole genome shotgun (WGS) entry which is preliminary data.</text>
</comment>
<proteinExistence type="predicted"/>
<dbReference type="PANTHER" id="PTHR33710:SF77">
    <property type="entry name" value="DNASE I-LIKE SUPERFAMILY PROTEIN"/>
    <property type="match status" value="1"/>
</dbReference>
<evidence type="ECO:0000256" key="1">
    <source>
        <dbReference type="SAM" id="MobiDB-lite"/>
    </source>
</evidence>
<dbReference type="Gene3D" id="3.60.10.10">
    <property type="entry name" value="Endonuclease/exonuclease/phosphatase"/>
    <property type="match status" value="1"/>
</dbReference>
<dbReference type="InterPro" id="IPR036691">
    <property type="entry name" value="Endo/exonu/phosph_ase_sf"/>
</dbReference>
<name>A0AAE0E1Y6_9ROSI</name>
<feature type="compositionally biased region" description="Basic and acidic residues" evidence="1">
    <location>
        <begin position="1"/>
        <end position="11"/>
    </location>
</feature>
<keyword evidence="3" id="KW-1185">Reference proteome</keyword>
<evidence type="ECO:0000313" key="3">
    <source>
        <dbReference type="Proteomes" id="UP001281410"/>
    </source>
</evidence>
<dbReference type="Proteomes" id="UP001281410">
    <property type="component" value="Unassembled WGS sequence"/>
</dbReference>
<dbReference type="EMBL" id="JANJYJ010000006">
    <property type="protein sequence ID" value="KAK3204418.1"/>
    <property type="molecule type" value="Genomic_DNA"/>
</dbReference>
<sequence length="352" mass="40211">MFFKAHVKDSSSGHVKSVSGLGRGRFVNQRPNLKGKDKMTQWPIDSPKCDEMMAYQKPVVIGSGIYIPEKKHSGVNKLINKDSKSTVRDLKTKDQRVKGRSNPHWKRRARVAANGNVAGGGSGSFMELGKRLCSAIVESESSRGGEKATKRGRGVRAIEVLRIKLGFTGDFNEILTDEEKQRGAQHSRRLMENFKDVLDYCQFENLGFQGPMLTWSNERDGSGLVYKHLDRGVRNLEWYQLFPKSYVSHLDFWFSDHRPILVEALDASAQVERIVCRGRRRFHIEACWANREDCHRMRALQSDIRGLQLQLRSETALICPWSWAVIRRIENRLDEALAVEEAKVENRLAERG</sequence>
<protein>
    <recommendedName>
        <fullName evidence="4">Reverse transcriptase</fullName>
    </recommendedName>
</protein>
<dbReference type="SUPFAM" id="SSF56219">
    <property type="entry name" value="DNase I-like"/>
    <property type="match status" value="1"/>
</dbReference>
<evidence type="ECO:0008006" key="4">
    <source>
        <dbReference type="Google" id="ProtNLM"/>
    </source>
</evidence>
<feature type="region of interest" description="Disordered" evidence="1">
    <location>
        <begin position="1"/>
        <end position="42"/>
    </location>
</feature>
<reference evidence="2" key="1">
    <citation type="journal article" date="2023" name="Plant J.">
        <title>Genome sequences and population genomics provide insights into the demographic history, inbreeding, and mutation load of two 'living fossil' tree species of Dipteronia.</title>
        <authorList>
            <person name="Feng Y."/>
            <person name="Comes H.P."/>
            <person name="Chen J."/>
            <person name="Zhu S."/>
            <person name="Lu R."/>
            <person name="Zhang X."/>
            <person name="Li P."/>
            <person name="Qiu J."/>
            <person name="Olsen K.M."/>
            <person name="Qiu Y."/>
        </authorList>
    </citation>
    <scope>NUCLEOTIDE SEQUENCE</scope>
    <source>
        <strain evidence="2">NBL</strain>
    </source>
</reference>
<dbReference type="PANTHER" id="PTHR33710">
    <property type="entry name" value="BNAC02G09200D PROTEIN"/>
    <property type="match status" value="1"/>
</dbReference>
<dbReference type="AlphaFoldDB" id="A0AAE0E1Y6"/>